<keyword evidence="3" id="KW-1185">Reference proteome</keyword>
<accession>A0ABN7UBW3</accession>
<sequence length="42" mass="4731">FEITQISFVIPTLKAKDGTNTRNDDPMMISEDMFPTAAKNEI</sequence>
<proteinExistence type="predicted"/>
<feature type="non-terminal residue" evidence="2">
    <location>
        <position position="1"/>
    </location>
</feature>
<evidence type="ECO:0000313" key="2">
    <source>
        <dbReference type="EMBL" id="CAG8558381.1"/>
    </source>
</evidence>
<gene>
    <name evidence="2" type="ORF">GMARGA_LOCUS4897</name>
</gene>
<feature type="region of interest" description="Disordered" evidence="1">
    <location>
        <begin position="17"/>
        <end position="42"/>
    </location>
</feature>
<evidence type="ECO:0000313" key="3">
    <source>
        <dbReference type="Proteomes" id="UP000789901"/>
    </source>
</evidence>
<name>A0ABN7UBW3_GIGMA</name>
<reference evidence="2 3" key="1">
    <citation type="submission" date="2021-06" db="EMBL/GenBank/DDBJ databases">
        <authorList>
            <person name="Kallberg Y."/>
            <person name="Tangrot J."/>
            <person name="Rosling A."/>
        </authorList>
    </citation>
    <scope>NUCLEOTIDE SEQUENCE [LARGE SCALE GENOMIC DNA]</scope>
    <source>
        <strain evidence="2 3">120-4 pot B 10/14</strain>
    </source>
</reference>
<organism evidence="2 3">
    <name type="scientific">Gigaspora margarita</name>
    <dbReference type="NCBI Taxonomy" id="4874"/>
    <lineage>
        <taxon>Eukaryota</taxon>
        <taxon>Fungi</taxon>
        <taxon>Fungi incertae sedis</taxon>
        <taxon>Mucoromycota</taxon>
        <taxon>Glomeromycotina</taxon>
        <taxon>Glomeromycetes</taxon>
        <taxon>Diversisporales</taxon>
        <taxon>Gigasporaceae</taxon>
        <taxon>Gigaspora</taxon>
    </lineage>
</organism>
<evidence type="ECO:0000256" key="1">
    <source>
        <dbReference type="SAM" id="MobiDB-lite"/>
    </source>
</evidence>
<dbReference type="EMBL" id="CAJVQB010001997">
    <property type="protein sequence ID" value="CAG8558381.1"/>
    <property type="molecule type" value="Genomic_DNA"/>
</dbReference>
<dbReference type="Proteomes" id="UP000789901">
    <property type="component" value="Unassembled WGS sequence"/>
</dbReference>
<protein>
    <submittedName>
        <fullName evidence="2">222_t:CDS:1</fullName>
    </submittedName>
</protein>
<comment type="caution">
    <text evidence="2">The sequence shown here is derived from an EMBL/GenBank/DDBJ whole genome shotgun (WGS) entry which is preliminary data.</text>
</comment>